<reference evidence="5" key="1">
    <citation type="submission" date="2018-05" db="EMBL/GenBank/DDBJ databases">
        <authorList>
            <person name="Lanie J.A."/>
            <person name="Ng W.-L."/>
            <person name="Kazmierczak K.M."/>
            <person name="Andrzejewski T.M."/>
            <person name="Davidsen T.M."/>
            <person name="Wayne K.J."/>
            <person name="Tettelin H."/>
            <person name="Glass J.I."/>
            <person name="Rusch D."/>
            <person name="Podicherti R."/>
            <person name="Tsui H.-C.T."/>
            <person name="Winkler M.E."/>
        </authorList>
    </citation>
    <scope>NUCLEOTIDE SEQUENCE</scope>
</reference>
<feature type="compositionally biased region" description="Basic residues" evidence="4">
    <location>
        <begin position="41"/>
        <end position="54"/>
    </location>
</feature>
<dbReference type="Gene3D" id="1.20.5.1150">
    <property type="entry name" value="Ribosomal protein S8"/>
    <property type="match status" value="1"/>
</dbReference>
<dbReference type="NCBIfam" id="TIGR00030">
    <property type="entry name" value="S21p"/>
    <property type="match status" value="1"/>
</dbReference>
<feature type="region of interest" description="Disordered" evidence="4">
    <location>
        <begin position="37"/>
        <end position="67"/>
    </location>
</feature>
<dbReference type="GO" id="GO:0003735">
    <property type="term" value="F:structural constituent of ribosome"/>
    <property type="evidence" value="ECO:0007669"/>
    <property type="project" value="InterPro"/>
</dbReference>
<dbReference type="Pfam" id="PF01165">
    <property type="entry name" value="Ribosomal_S21"/>
    <property type="match status" value="1"/>
</dbReference>
<gene>
    <name evidence="5" type="ORF">METZ01_LOCUS191066</name>
</gene>
<dbReference type="EMBL" id="UINC01039556">
    <property type="protein sequence ID" value="SVB38212.1"/>
    <property type="molecule type" value="Genomic_DNA"/>
</dbReference>
<evidence type="ECO:0000256" key="3">
    <source>
        <dbReference type="ARBA" id="ARBA00023274"/>
    </source>
</evidence>
<evidence type="ECO:0008006" key="6">
    <source>
        <dbReference type="Google" id="ProtNLM"/>
    </source>
</evidence>
<dbReference type="AlphaFoldDB" id="A0A382DJJ6"/>
<comment type="similarity">
    <text evidence="1">Belongs to the bacterial ribosomal protein bS21 family.</text>
</comment>
<dbReference type="InterPro" id="IPR001911">
    <property type="entry name" value="Ribosomal_bS21"/>
</dbReference>
<dbReference type="GO" id="GO:0005840">
    <property type="term" value="C:ribosome"/>
    <property type="evidence" value="ECO:0007669"/>
    <property type="project" value="UniProtKB-KW"/>
</dbReference>
<protein>
    <recommendedName>
        <fullName evidence="6">30S ribosomal protein S21</fullName>
    </recommendedName>
</protein>
<dbReference type="HAMAP" id="MF_00358">
    <property type="entry name" value="Ribosomal_bS21"/>
    <property type="match status" value="1"/>
</dbReference>
<dbReference type="InterPro" id="IPR038380">
    <property type="entry name" value="Ribosomal_bS21_sf"/>
</dbReference>
<evidence type="ECO:0000256" key="4">
    <source>
        <dbReference type="SAM" id="MobiDB-lite"/>
    </source>
</evidence>
<organism evidence="5">
    <name type="scientific">marine metagenome</name>
    <dbReference type="NCBI Taxonomy" id="408172"/>
    <lineage>
        <taxon>unclassified sequences</taxon>
        <taxon>metagenomes</taxon>
        <taxon>ecological metagenomes</taxon>
    </lineage>
</organism>
<sequence length="67" mass="7977">MKVDVRNNNIDGALRVLKKKLQNEGVFNELRKREHFVSKGEKHRRAKAAGKRRQQKETKKRLEEFGF</sequence>
<evidence type="ECO:0000256" key="2">
    <source>
        <dbReference type="ARBA" id="ARBA00022980"/>
    </source>
</evidence>
<keyword evidence="2" id="KW-0689">Ribosomal protein</keyword>
<evidence type="ECO:0000256" key="1">
    <source>
        <dbReference type="ARBA" id="ARBA00006640"/>
    </source>
</evidence>
<name>A0A382DJJ6_9ZZZZ</name>
<proteinExistence type="inferred from homology"/>
<evidence type="ECO:0000313" key="5">
    <source>
        <dbReference type="EMBL" id="SVB38212.1"/>
    </source>
</evidence>
<keyword evidence="3" id="KW-0687">Ribonucleoprotein</keyword>
<accession>A0A382DJJ6</accession>
<feature type="compositionally biased region" description="Basic and acidic residues" evidence="4">
    <location>
        <begin position="55"/>
        <end position="67"/>
    </location>
</feature>
<dbReference type="GO" id="GO:1990904">
    <property type="term" value="C:ribonucleoprotein complex"/>
    <property type="evidence" value="ECO:0007669"/>
    <property type="project" value="UniProtKB-KW"/>
</dbReference>
<dbReference type="GO" id="GO:0006412">
    <property type="term" value="P:translation"/>
    <property type="evidence" value="ECO:0007669"/>
    <property type="project" value="InterPro"/>
</dbReference>